<dbReference type="InterPro" id="IPR013087">
    <property type="entry name" value="Znf_C2H2_type"/>
</dbReference>
<comment type="caution">
    <text evidence="2">The sequence shown here is derived from an EMBL/GenBank/DDBJ whole genome shotgun (WGS) entry which is preliminary data.</text>
</comment>
<organism evidence="2 3">
    <name type="scientific">Roridomyces roridus</name>
    <dbReference type="NCBI Taxonomy" id="1738132"/>
    <lineage>
        <taxon>Eukaryota</taxon>
        <taxon>Fungi</taxon>
        <taxon>Dikarya</taxon>
        <taxon>Basidiomycota</taxon>
        <taxon>Agaricomycotina</taxon>
        <taxon>Agaricomycetes</taxon>
        <taxon>Agaricomycetidae</taxon>
        <taxon>Agaricales</taxon>
        <taxon>Marasmiineae</taxon>
        <taxon>Mycenaceae</taxon>
        <taxon>Roridomyces</taxon>
    </lineage>
</organism>
<keyword evidence="3" id="KW-1185">Reference proteome</keyword>
<dbReference type="EMBL" id="JARKIF010000004">
    <property type="protein sequence ID" value="KAJ7641263.1"/>
    <property type="molecule type" value="Genomic_DNA"/>
</dbReference>
<dbReference type="InterPro" id="IPR021842">
    <property type="entry name" value="DUF3435"/>
</dbReference>
<feature type="domain" description="C2H2-type" evidence="1">
    <location>
        <begin position="693"/>
        <end position="718"/>
    </location>
</feature>
<dbReference type="Pfam" id="PF11917">
    <property type="entry name" value="DUF3435"/>
    <property type="match status" value="1"/>
</dbReference>
<feature type="domain" description="C2H2-type" evidence="1">
    <location>
        <begin position="908"/>
        <end position="933"/>
    </location>
</feature>
<feature type="domain" description="C2H2-type" evidence="1">
    <location>
        <begin position="861"/>
        <end position="896"/>
    </location>
</feature>
<dbReference type="Proteomes" id="UP001221142">
    <property type="component" value="Unassembled WGS sequence"/>
</dbReference>
<evidence type="ECO:0000313" key="2">
    <source>
        <dbReference type="EMBL" id="KAJ7641263.1"/>
    </source>
</evidence>
<evidence type="ECO:0000259" key="1">
    <source>
        <dbReference type="SMART" id="SM00355"/>
    </source>
</evidence>
<dbReference type="AlphaFoldDB" id="A0AAD7C774"/>
<dbReference type="PANTHER" id="PTHR37535">
    <property type="entry name" value="FLUG DOMAIN PROTEIN"/>
    <property type="match status" value="1"/>
</dbReference>
<name>A0AAD7C774_9AGAR</name>
<protein>
    <recommendedName>
        <fullName evidence="1">C2H2-type domain-containing protein</fullName>
    </recommendedName>
</protein>
<gene>
    <name evidence="2" type="ORF">FB45DRAFT_1053813</name>
</gene>
<proteinExistence type="predicted"/>
<dbReference type="PANTHER" id="PTHR37535:SF3">
    <property type="entry name" value="FLUG DOMAIN-CONTAINING PROTEIN"/>
    <property type="match status" value="1"/>
</dbReference>
<dbReference type="SMART" id="SM00355">
    <property type="entry name" value="ZnF_C2H2"/>
    <property type="match status" value="3"/>
</dbReference>
<sequence length="1117" mass="126919">MVLQSRTGATTDRERLARRVNDNPELVKVFTNGLEGTYHFKMLTIPTLQQHDNVRNKWRGFVEYKNDLNAENGNTDNDLQPEIDRGIKLPSEGVCKEFVTYLGNSLKGLLDDYASRRTVRLYVSTFFACWRRYAGVHIPKELRMQVDAYISSPEFIQTTPVTRNIREKPIASEADFDDTCRQVWNDTNIFRLHRSKVQFIAINAIGCLTGERVGAIIESSCYRKSGETLDWKDIGIHIVPNPDDPSRPFVLLSLRFRNTKAHRGDPQYEKTLWVLMEPVGSRATCLVTLILYLALADGVFEDGVETIEQIVCPKVPPTEKYTLRFKKEALKKHVFRSEEMNEAGIWVTSETKALSAGTHNDHLRRVSMFCGFTINITMHNWRRGSGNRFSKVMDSLDRDALLSHTFNSNMFRNAYQARDLVHDLGGILHDRPANQAGVNVIRSATGMKKVTGLPVKLDVAERAAIEAEPELVAMMADLDKIRSDIADLVSTSKITEDEDVLDDLTRTLEAKRKARSQLQSKYYGIVASEVRVRLKAKQVQWIDGHARRQLNGEPVPPSLIPDRTRESVAPRAARVVGSDLQVSTTSFVSKIELVDPINRLCDALYRYAEDDLAEEVCGAVSALLGTPDRLFPKCYVGESPTAEAKCPVCKIDCGPQAFSKGSSQTVGSHIHRCLQRAQQEEAQRLTEQDFEHQHCQWAGCRNRRFKTREAFVEHMQEHGIWLLLPTTPEIPHRSCQMLDEDGEICGEEDSEDWYKHFGQVHGMNIRDQVEIHFCAQTSQWFVDTAGDGLAWEDHNWQLFDNHYAPFSKRLENSSVDFTPIGVVFSVAKQKPTIDYATGSDYQGKLPEFSGDVRYGVATKPHRCPWCIFAVDESMPIEERMRQFITNKVYADHIGVHVHELDQHDDEEQLCPVPSCGTHKFSKHDLKYHLVTFHRVPVMGTSHAISCRRLFLPVPPDEMDVDDEPTATRRMVMCDARSERITKDKQAISGHCYGCSRIKADIGKHIEGTSSCRQTNRYQLVVQGVRTGETLNWDLSLTAEPVSTSKSNKPHVCGGACRRQYEDISVHYLDKTTKCKPTFFRMALPRTKDGNGKWKKNFGPPIDIKEWIEAKTKQPRSR</sequence>
<reference evidence="2" key="1">
    <citation type="submission" date="2023-03" db="EMBL/GenBank/DDBJ databases">
        <title>Massive genome expansion in bonnet fungi (Mycena s.s.) driven by repeated elements and novel gene families across ecological guilds.</title>
        <authorList>
            <consortium name="Lawrence Berkeley National Laboratory"/>
            <person name="Harder C.B."/>
            <person name="Miyauchi S."/>
            <person name="Viragh M."/>
            <person name="Kuo A."/>
            <person name="Thoen E."/>
            <person name="Andreopoulos B."/>
            <person name="Lu D."/>
            <person name="Skrede I."/>
            <person name="Drula E."/>
            <person name="Henrissat B."/>
            <person name="Morin E."/>
            <person name="Kohler A."/>
            <person name="Barry K."/>
            <person name="LaButti K."/>
            <person name="Morin E."/>
            <person name="Salamov A."/>
            <person name="Lipzen A."/>
            <person name="Mereny Z."/>
            <person name="Hegedus B."/>
            <person name="Baldrian P."/>
            <person name="Stursova M."/>
            <person name="Weitz H."/>
            <person name="Taylor A."/>
            <person name="Grigoriev I.V."/>
            <person name="Nagy L.G."/>
            <person name="Martin F."/>
            <person name="Kauserud H."/>
        </authorList>
    </citation>
    <scope>NUCLEOTIDE SEQUENCE</scope>
    <source>
        <strain evidence="2">9284</strain>
    </source>
</reference>
<accession>A0AAD7C774</accession>
<evidence type="ECO:0000313" key="3">
    <source>
        <dbReference type="Proteomes" id="UP001221142"/>
    </source>
</evidence>